<feature type="region of interest" description="Disordered" evidence="1">
    <location>
        <begin position="49"/>
        <end position="68"/>
    </location>
</feature>
<protein>
    <recommendedName>
        <fullName evidence="5">Hexosyltransferase</fullName>
    </recommendedName>
</protein>
<dbReference type="Gene3D" id="3.90.550.10">
    <property type="entry name" value="Spore Coat Polysaccharide Biosynthesis Protein SpsA, Chain A"/>
    <property type="match status" value="1"/>
</dbReference>
<dbReference type="AlphaFoldDB" id="A0AAD3HE95"/>
<name>A0AAD3HE95_9STRA</name>
<sequence>MISREKIALKRRSNATRTIRSKTLLVLSMIIPVFLLFSFRDLASLDDGSHTKDSIVKSSGKISSNDQTSIQKSKESWCDTVKRARSKLDPMFHIDVPCEKMKPAKSAIVSMITGGAPEGKGSRVVFEGGDYVKGTLALGASLLDNLKSDDVHKLLLVKKGFPLPEEHVKNLEAVGWTMGVSPDINVEAKYMPRFGRYKNVYPKISIIGLEEYDCVFFVDADTLTVGSIDDLMTCSLFDKPEYIIAGGLDFYHRKWKHFNTGATLWKTSAAELERVFAKTKDESFMRRFESDQIFINEVYADRHDTAFNSKLLEAEINNDQSEFESMKKDFGQVQHLPWKYNAQTHVEFQNPSFWNKRAEDNRVLHFTERKGWQCPEKYSPPADKDSKRCTPNNDDLDCACREGYKWYTYLKKAYEITKK</sequence>
<organism evidence="3 4">
    <name type="scientific">Chaetoceros tenuissimus</name>
    <dbReference type="NCBI Taxonomy" id="426638"/>
    <lineage>
        <taxon>Eukaryota</taxon>
        <taxon>Sar</taxon>
        <taxon>Stramenopiles</taxon>
        <taxon>Ochrophyta</taxon>
        <taxon>Bacillariophyta</taxon>
        <taxon>Coscinodiscophyceae</taxon>
        <taxon>Chaetocerotophycidae</taxon>
        <taxon>Chaetocerotales</taxon>
        <taxon>Chaetocerotaceae</taxon>
        <taxon>Chaetoceros</taxon>
    </lineage>
</organism>
<keyword evidence="2" id="KW-0472">Membrane</keyword>
<keyword evidence="2" id="KW-0812">Transmembrane</keyword>
<evidence type="ECO:0000313" key="3">
    <source>
        <dbReference type="EMBL" id="GFH60677.1"/>
    </source>
</evidence>
<dbReference type="EMBL" id="BLLK01000069">
    <property type="protein sequence ID" value="GFH60677.1"/>
    <property type="molecule type" value="Genomic_DNA"/>
</dbReference>
<dbReference type="SUPFAM" id="SSF53448">
    <property type="entry name" value="Nucleotide-diphospho-sugar transferases"/>
    <property type="match status" value="1"/>
</dbReference>
<comment type="caution">
    <text evidence="3">The sequence shown here is derived from an EMBL/GenBank/DDBJ whole genome shotgun (WGS) entry which is preliminary data.</text>
</comment>
<proteinExistence type="predicted"/>
<evidence type="ECO:0008006" key="5">
    <source>
        <dbReference type="Google" id="ProtNLM"/>
    </source>
</evidence>
<evidence type="ECO:0000256" key="2">
    <source>
        <dbReference type="SAM" id="Phobius"/>
    </source>
</evidence>
<feature type="transmembrane region" description="Helical" evidence="2">
    <location>
        <begin position="21"/>
        <end position="39"/>
    </location>
</feature>
<evidence type="ECO:0000313" key="4">
    <source>
        <dbReference type="Proteomes" id="UP001054902"/>
    </source>
</evidence>
<dbReference type="InterPro" id="IPR029044">
    <property type="entry name" value="Nucleotide-diphossugar_trans"/>
</dbReference>
<dbReference type="PANTHER" id="PTHR11183">
    <property type="entry name" value="GLYCOGENIN SUBFAMILY MEMBER"/>
    <property type="match status" value="1"/>
</dbReference>
<feature type="compositionally biased region" description="Polar residues" evidence="1">
    <location>
        <begin position="56"/>
        <end position="68"/>
    </location>
</feature>
<dbReference type="Proteomes" id="UP001054902">
    <property type="component" value="Unassembled WGS sequence"/>
</dbReference>
<accession>A0AAD3HE95</accession>
<evidence type="ECO:0000256" key="1">
    <source>
        <dbReference type="SAM" id="MobiDB-lite"/>
    </source>
</evidence>
<keyword evidence="2" id="KW-1133">Transmembrane helix</keyword>
<dbReference type="InterPro" id="IPR050587">
    <property type="entry name" value="GNT1/Glycosyltrans_8"/>
</dbReference>
<keyword evidence="4" id="KW-1185">Reference proteome</keyword>
<reference evidence="3 4" key="1">
    <citation type="journal article" date="2021" name="Sci. Rep.">
        <title>The genome of the diatom Chaetoceros tenuissimus carries an ancient integrated fragment of an extant virus.</title>
        <authorList>
            <person name="Hongo Y."/>
            <person name="Kimura K."/>
            <person name="Takaki Y."/>
            <person name="Yoshida Y."/>
            <person name="Baba S."/>
            <person name="Kobayashi G."/>
            <person name="Nagasaki K."/>
            <person name="Hano T."/>
            <person name="Tomaru Y."/>
        </authorList>
    </citation>
    <scope>NUCLEOTIDE SEQUENCE [LARGE SCALE GENOMIC DNA]</scope>
    <source>
        <strain evidence="3 4">NIES-3715</strain>
    </source>
</reference>
<gene>
    <name evidence="3" type="ORF">CTEN210_17153</name>
</gene>